<dbReference type="Proteomes" id="UP001501446">
    <property type="component" value="Unassembled WGS sequence"/>
</dbReference>
<evidence type="ECO:0000313" key="3">
    <source>
        <dbReference type="Proteomes" id="UP001501446"/>
    </source>
</evidence>
<comment type="caution">
    <text evidence="2">The sequence shown here is derived from an EMBL/GenBank/DDBJ whole genome shotgun (WGS) entry which is preliminary data.</text>
</comment>
<dbReference type="EMBL" id="BAABLN010000001">
    <property type="protein sequence ID" value="GAA4687744.1"/>
    <property type="molecule type" value="Genomic_DNA"/>
</dbReference>
<protein>
    <submittedName>
        <fullName evidence="2">Uncharacterized protein</fullName>
    </submittedName>
</protein>
<keyword evidence="1" id="KW-0472">Membrane</keyword>
<keyword evidence="3" id="KW-1185">Reference proteome</keyword>
<evidence type="ECO:0000313" key="2">
    <source>
        <dbReference type="EMBL" id="GAA4687744.1"/>
    </source>
</evidence>
<organism evidence="2 3">
    <name type="scientific">Kocuria gwangalliensis</name>
    <dbReference type="NCBI Taxonomy" id="501592"/>
    <lineage>
        <taxon>Bacteria</taxon>
        <taxon>Bacillati</taxon>
        <taxon>Actinomycetota</taxon>
        <taxon>Actinomycetes</taxon>
        <taxon>Micrococcales</taxon>
        <taxon>Micrococcaceae</taxon>
        <taxon>Kocuria</taxon>
    </lineage>
</organism>
<name>A0ABP8WDY9_9MICC</name>
<feature type="transmembrane region" description="Helical" evidence="1">
    <location>
        <begin position="6"/>
        <end position="24"/>
    </location>
</feature>
<gene>
    <name evidence="2" type="ORF">GCM10025781_00440</name>
</gene>
<keyword evidence="1" id="KW-0812">Transmembrane</keyword>
<keyword evidence="1" id="KW-1133">Transmembrane helix</keyword>
<sequence>MGRGYVFPYVGLGPGIGIATGAYWKDQRDARATRKSRREQCESP</sequence>
<evidence type="ECO:0000256" key="1">
    <source>
        <dbReference type="SAM" id="Phobius"/>
    </source>
</evidence>
<accession>A0ABP8WDY9</accession>
<reference evidence="3" key="1">
    <citation type="journal article" date="2019" name="Int. J. Syst. Evol. Microbiol.">
        <title>The Global Catalogue of Microorganisms (GCM) 10K type strain sequencing project: providing services to taxonomists for standard genome sequencing and annotation.</title>
        <authorList>
            <consortium name="The Broad Institute Genomics Platform"/>
            <consortium name="The Broad Institute Genome Sequencing Center for Infectious Disease"/>
            <person name="Wu L."/>
            <person name="Ma J."/>
        </authorList>
    </citation>
    <scope>NUCLEOTIDE SEQUENCE [LARGE SCALE GENOMIC DNA]</scope>
    <source>
        <strain evidence="3">JCM 18958</strain>
    </source>
</reference>
<proteinExistence type="predicted"/>